<dbReference type="InterPro" id="IPR010430">
    <property type="entry name" value="DUF1028"/>
</dbReference>
<keyword evidence="2" id="KW-1185">Reference proteome</keyword>
<gene>
    <name evidence="1" type="ORF">ERHA53_13430</name>
</gene>
<dbReference type="Proteomes" id="UP000677515">
    <property type="component" value="Chromosome"/>
</dbReference>
<reference evidence="1 2" key="1">
    <citation type="submission" date="2021-01" db="EMBL/GenBank/DDBJ databases">
        <title>Complete genome sequence of Erwinia rhapontici MAFF 311153.</title>
        <authorList>
            <person name="Morohoshi T."/>
            <person name="Someya N."/>
        </authorList>
    </citation>
    <scope>NUCLEOTIDE SEQUENCE [LARGE SCALE GENOMIC DNA]</scope>
    <source>
        <strain evidence="1 2">MAFF 311153</strain>
    </source>
</reference>
<evidence type="ECO:0000313" key="1">
    <source>
        <dbReference type="EMBL" id="BCQ34000.1"/>
    </source>
</evidence>
<dbReference type="EMBL" id="AP024329">
    <property type="protein sequence ID" value="BCQ34000.1"/>
    <property type="molecule type" value="Genomic_DNA"/>
</dbReference>
<evidence type="ECO:0000313" key="2">
    <source>
        <dbReference type="Proteomes" id="UP000677515"/>
    </source>
</evidence>
<proteinExistence type="predicted"/>
<dbReference type="PANTHER" id="PTHR39328:SF1">
    <property type="entry name" value="BLL2871 PROTEIN"/>
    <property type="match status" value="1"/>
</dbReference>
<dbReference type="SUPFAM" id="SSF56235">
    <property type="entry name" value="N-terminal nucleophile aminohydrolases (Ntn hydrolases)"/>
    <property type="match status" value="1"/>
</dbReference>
<sequence>MTFSIVARDPQSGALAAATATGGPAVGALVIHGRARTGAIATQALTNPLYGSRGLALLAEGLTAEQTLHLLLKEDDARERRQLLIIDNAGATAHWSGNLCGRCFSSMAGPQLAVAGNMLVSEQVLMAMQTAFAAAHRLPLADRMLAALNAAHQAGGDERGIRSAALKVWDRRAYADIDVRVDWSDAPLAQLAAVLEQVRAPTYADFFRQLPGGNRDRNGSGIHISSGMTFFGSSRAGGYPKSLVSVAGRPKWSRLRWPTGNEGRPLKVDHY</sequence>
<dbReference type="Gene3D" id="3.60.20.10">
    <property type="entry name" value="Glutamine Phosphoribosylpyrophosphate, subunit 1, domain 1"/>
    <property type="match status" value="1"/>
</dbReference>
<dbReference type="Pfam" id="PF06267">
    <property type="entry name" value="DUF1028"/>
    <property type="match status" value="1"/>
</dbReference>
<accession>A0ABM7MY05</accession>
<dbReference type="RefSeq" id="WP_212813931.1">
    <property type="nucleotide sequence ID" value="NZ_AP024329.1"/>
</dbReference>
<protein>
    <submittedName>
        <fullName evidence="1">Pilus assembly protein</fullName>
    </submittedName>
</protein>
<name>A0ABM7MY05_ERWRD</name>
<organism evidence="1 2">
    <name type="scientific">Erwinia rhapontici</name>
    <name type="common">Pectobacterium rhapontici</name>
    <dbReference type="NCBI Taxonomy" id="55212"/>
    <lineage>
        <taxon>Bacteria</taxon>
        <taxon>Pseudomonadati</taxon>
        <taxon>Pseudomonadota</taxon>
        <taxon>Gammaproteobacteria</taxon>
        <taxon>Enterobacterales</taxon>
        <taxon>Erwiniaceae</taxon>
        <taxon>Erwinia</taxon>
    </lineage>
</organism>
<dbReference type="InterPro" id="IPR029055">
    <property type="entry name" value="Ntn_hydrolases_N"/>
</dbReference>
<dbReference type="PANTHER" id="PTHR39328">
    <property type="entry name" value="BLL2871 PROTEIN"/>
    <property type="match status" value="1"/>
</dbReference>